<sequence>KEIKFFNTKDNSILPSNLTQTIYKSLISIPEIDENLEGDIGFSLNVVNVSIKIDTENKLATIKINHQLLYPRPENIATTNKIKEYIINNLDYTSKAYMVRYKQDNSESLSAQLLLQEMDYLFLF</sequence>
<organism evidence="1 2">
    <name type="scientific">Gigaspora margarita</name>
    <dbReference type="NCBI Taxonomy" id="4874"/>
    <lineage>
        <taxon>Eukaryota</taxon>
        <taxon>Fungi</taxon>
        <taxon>Fungi incertae sedis</taxon>
        <taxon>Mucoromycota</taxon>
        <taxon>Glomeromycotina</taxon>
        <taxon>Glomeromycetes</taxon>
        <taxon>Diversisporales</taxon>
        <taxon>Gigasporaceae</taxon>
        <taxon>Gigaspora</taxon>
    </lineage>
</organism>
<reference evidence="1 2" key="1">
    <citation type="submission" date="2021-06" db="EMBL/GenBank/DDBJ databases">
        <authorList>
            <person name="Kallberg Y."/>
            <person name="Tangrot J."/>
            <person name="Rosling A."/>
        </authorList>
    </citation>
    <scope>NUCLEOTIDE SEQUENCE [LARGE SCALE GENOMIC DNA]</scope>
    <source>
        <strain evidence="1 2">120-4 pot B 10/14</strain>
    </source>
</reference>
<name>A0ABN7XG08_GIGMA</name>
<comment type="caution">
    <text evidence="1">The sequence shown here is derived from an EMBL/GenBank/DDBJ whole genome shotgun (WGS) entry which is preliminary data.</text>
</comment>
<evidence type="ECO:0000313" key="1">
    <source>
        <dbReference type="EMBL" id="CAG8853872.1"/>
    </source>
</evidence>
<protein>
    <submittedName>
        <fullName evidence="1">22251_t:CDS:1</fullName>
    </submittedName>
</protein>
<feature type="non-terminal residue" evidence="1">
    <location>
        <position position="1"/>
    </location>
</feature>
<keyword evidence="2" id="KW-1185">Reference proteome</keyword>
<feature type="non-terminal residue" evidence="1">
    <location>
        <position position="124"/>
    </location>
</feature>
<dbReference type="EMBL" id="CAJVQB010130177">
    <property type="protein sequence ID" value="CAG8853872.1"/>
    <property type="molecule type" value="Genomic_DNA"/>
</dbReference>
<accession>A0ABN7XG08</accession>
<evidence type="ECO:0000313" key="2">
    <source>
        <dbReference type="Proteomes" id="UP000789901"/>
    </source>
</evidence>
<proteinExistence type="predicted"/>
<dbReference type="Proteomes" id="UP000789901">
    <property type="component" value="Unassembled WGS sequence"/>
</dbReference>
<gene>
    <name evidence="1" type="ORF">GMARGA_LOCUS42693</name>
</gene>